<proteinExistence type="predicted"/>
<evidence type="ECO:0000313" key="2">
    <source>
        <dbReference type="EMBL" id="ACM61493.1"/>
    </source>
</evidence>
<reference evidence="3" key="1">
    <citation type="submission" date="2009-01" db="EMBL/GenBank/DDBJ databases">
        <title>Complete sequence of chromosome of Anaerocellum thermophilum DSM 6725.</title>
        <authorList>
            <person name="Lucas S."/>
            <person name="Copeland A."/>
            <person name="Lapidus A."/>
            <person name="Glavina del Rio T."/>
            <person name="Tice H."/>
            <person name="Bruce D."/>
            <person name="Goodwin L."/>
            <person name="Pitluck S."/>
            <person name="Sims D."/>
            <person name="Meincke L."/>
            <person name="Brettin T."/>
            <person name="Detter J.C."/>
            <person name="Han C."/>
            <person name="Larimer F."/>
            <person name="Land M."/>
            <person name="Hauser L."/>
            <person name="Kyrpides N."/>
            <person name="Ovchinnikova G."/>
            <person name="Kataeva I."/>
            <person name="Adams M.W.W."/>
        </authorList>
    </citation>
    <scope>NUCLEOTIDE SEQUENCE [LARGE SCALE GENOMIC DNA]</scope>
    <source>
        <strain evidence="3">ATCC BAA-1888 / DSM 6725 / Z-1320</strain>
    </source>
</reference>
<dbReference type="RefSeq" id="WP_015908743.1">
    <property type="nucleotide sequence ID" value="NC_012034.1"/>
</dbReference>
<name>B9MNG2_CALBD</name>
<gene>
    <name evidence="2" type="ordered locus">Athe_2425</name>
</gene>
<dbReference type="EMBL" id="CP001393">
    <property type="protein sequence ID" value="ACM61493.1"/>
    <property type="molecule type" value="Genomic_DNA"/>
</dbReference>
<protein>
    <submittedName>
        <fullName evidence="2">Uncharacterized protein</fullName>
    </submittedName>
</protein>
<keyword evidence="1" id="KW-1133">Transmembrane helix</keyword>
<accession>B9MNG2</accession>
<dbReference type="GeneID" id="31773778"/>
<dbReference type="KEGG" id="ate:Athe_2425"/>
<sequence>MANCILLVVLPLAGLLRFYFYIFVDVFLLHVCLIYLYHFFILFATFFLAAGENFAITLESVFSADETTPAQLFVIVYNLPFHLIACSGILTPAQKPFAGSPAACKNRCLKVSENHPVSAKGFWFGSLQVAPTKTLLVQRDNFK</sequence>
<feature type="transmembrane region" description="Helical" evidence="1">
    <location>
        <begin position="27"/>
        <end position="50"/>
    </location>
</feature>
<organism evidence="2 3">
    <name type="scientific">Caldicellulosiruptor bescii (strain ATCC BAA-1888 / DSM 6725 / KCTC 15123 / Z-1320)</name>
    <name type="common">Anaerocellum thermophilum</name>
    <dbReference type="NCBI Taxonomy" id="521460"/>
    <lineage>
        <taxon>Bacteria</taxon>
        <taxon>Bacillati</taxon>
        <taxon>Bacillota</taxon>
        <taxon>Bacillota incertae sedis</taxon>
        <taxon>Caldicellulosiruptorales</taxon>
        <taxon>Caldicellulosiruptoraceae</taxon>
        <taxon>Caldicellulosiruptor</taxon>
    </lineage>
</organism>
<evidence type="ECO:0000256" key="1">
    <source>
        <dbReference type="SAM" id="Phobius"/>
    </source>
</evidence>
<dbReference type="HOGENOM" id="CLU_1802519_0_0_9"/>
<keyword evidence="1" id="KW-0472">Membrane</keyword>
<evidence type="ECO:0000313" key="3">
    <source>
        <dbReference type="Proteomes" id="UP000007723"/>
    </source>
</evidence>
<dbReference type="AlphaFoldDB" id="B9MNG2"/>
<keyword evidence="1" id="KW-0812">Transmembrane</keyword>
<dbReference type="Proteomes" id="UP000007723">
    <property type="component" value="Chromosome"/>
</dbReference>